<evidence type="ECO:0000256" key="2">
    <source>
        <dbReference type="ARBA" id="ARBA00007635"/>
    </source>
</evidence>
<accession>A0AAN7KUG3</accession>
<dbReference type="InterPro" id="IPR030184">
    <property type="entry name" value="WAT1-related"/>
</dbReference>
<feature type="transmembrane region" description="Helical" evidence="6">
    <location>
        <begin position="194"/>
        <end position="213"/>
    </location>
</feature>
<feature type="transmembrane region" description="Helical" evidence="6">
    <location>
        <begin position="80"/>
        <end position="102"/>
    </location>
</feature>
<feature type="transmembrane region" description="Helical" evidence="6">
    <location>
        <begin position="21"/>
        <end position="40"/>
    </location>
</feature>
<sequence length="401" mass="44065">MTGSSSITSGGGCNEMMPLTLMVLLQLGYAGMNIISKLAMDSGFNPYVLVAYRQIFATVATFPLAIFLERKPRPRITLPILFKIFQCSITGALMNQVFYFVGLHMSTPTIACALSNILPAMTFVFALFFRQEKLGLRTAAGQAKMAGTAVCVTGAMLISFYHGPEIGIGNSAIHWKYAENMENHTNSSAGKQSFMGPIFLLASTCAWALWFVLQAKLSITFPAPYTTTTLMSLMASFECVIVALCKEHRVSAWSLSSGVRLIASVYVGVVCSAMAFCVMSWCIEKKGALYVSVFTPLMLILTAVLSWALLREKMDLGMYGRTLQLMGDRDLTALITCFIIFICRCLGSVLIIVGLYAVLWGKNKEDKQIDANTIKVEEDGELENKMDMELQPNQRSNGGFR</sequence>
<feature type="transmembrane region" description="Helical" evidence="6">
    <location>
        <begin position="257"/>
        <end position="281"/>
    </location>
</feature>
<comment type="subcellular location">
    <subcellularLocation>
        <location evidence="1 6">Membrane</location>
        <topology evidence="1 6">Multi-pass membrane protein</topology>
    </subcellularLocation>
</comment>
<comment type="caution">
    <text evidence="8">The sequence shown here is derived from an EMBL/GenBank/DDBJ whole genome shotgun (WGS) entry which is preliminary data.</text>
</comment>
<gene>
    <name evidence="8" type="ORF">SAY87_032101</name>
</gene>
<feature type="transmembrane region" description="Helical" evidence="6">
    <location>
        <begin position="225"/>
        <end position="245"/>
    </location>
</feature>
<feature type="transmembrane region" description="Helical" evidence="6">
    <location>
        <begin position="287"/>
        <end position="310"/>
    </location>
</feature>
<dbReference type="AlphaFoldDB" id="A0AAN7KUG3"/>
<proteinExistence type="inferred from homology"/>
<evidence type="ECO:0000313" key="8">
    <source>
        <dbReference type="EMBL" id="KAK4771569.1"/>
    </source>
</evidence>
<dbReference type="Pfam" id="PF00892">
    <property type="entry name" value="EamA"/>
    <property type="match status" value="2"/>
</dbReference>
<evidence type="ECO:0000313" key="9">
    <source>
        <dbReference type="Proteomes" id="UP001345219"/>
    </source>
</evidence>
<feature type="transmembrane region" description="Helical" evidence="6">
    <location>
        <begin position="331"/>
        <end position="359"/>
    </location>
</feature>
<evidence type="ECO:0000259" key="7">
    <source>
        <dbReference type="Pfam" id="PF00892"/>
    </source>
</evidence>
<evidence type="ECO:0000256" key="5">
    <source>
        <dbReference type="ARBA" id="ARBA00023136"/>
    </source>
</evidence>
<feature type="transmembrane region" description="Helical" evidence="6">
    <location>
        <begin position="108"/>
        <end position="129"/>
    </location>
</feature>
<keyword evidence="4 6" id="KW-1133">Transmembrane helix</keyword>
<comment type="similarity">
    <text evidence="2 6">Belongs to the drug/metabolite transporter (DMT) superfamily. Plant drug/metabolite exporter (P-DME) (TC 2.A.7.4) family.</text>
</comment>
<evidence type="ECO:0000256" key="3">
    <source>
        <dbReference type="ARBA" id="ARBA00022692"/>
    </source>
</evidence>
<dbReference type="GO" id="GO:0016020">
    <property type="term" value="C:membrane"/>
    <property type="evidence" value="ECO:0007669"/>
    <property type="project" value="UniProtKB-SubCell"/>
</dbReference>
<keyword evidence="3 6" id="KW-0812">Transmembrane</keyword>
<dbReference type="SUPFAM" id="SSF103481">
    <property type="entry name" value="Multidrug resistance efflux transporter EmrE"/>
    <property type="match status" value="2"/>
</dbReference>
<dbReference type="Proteomes" id="UP001345219">
    <property type="component" value="Chromosome 24"/>
</dbReference>
<dbReference type="PANTHER" id="PTHR31218">
    <property type="entry name" value="WAT1-RELATED PROTEIN"/>
    <property type="match status" value="1"/>
</dbReference>
<feature type="domain" description="EamA" evidence="7">
    <location>
        <begin position="195"/>
        <end position="316"/>
    </location>
</feature>
<feature type="transmembrane region" description="Helical" evidence="6">
    <location>
        <begin position="46"/>
        <end position="68"/>
    </location>
</feature>
<feature type="domain" description="EamA" evidence="7">
    <location>
        <begin position="19"/>
        <end position="159"/>
    </location>
</feature>
<organism evidence="8 9">
    <name type="scientific">Trapa incisa</name>
    <dbReference type="NCBI Taxonomy" id="236973"/>
    <lineage>
        <taxon>Eukaryota</taxon>
        <taxon>Viridiplantae</taxon>
        <taxon>Streptophyta</taxon>
        <taxon>Embryophyta</taxon>
        <taxon>Tracheophyta</taxon>
        <taxon>Spermatophyta</taxon>
        <taxon>Magnoliopsida</taxon>
        <taxon>eudicotyledons</taxon>
        <taxon>Gunneridae</taxon>
        <taxon>Pentapetalae</taxon>
        <taxon>rosids</taxon>
        <taxon>malvids</taxon>
        <taxon>Myrtales</taxon>
        <taxon>Lythraceae</taxon>
        <taxon>Trapa</taxon>
    </lineage>
</organism>
<dbReference type="GO" id="GO:0022857">
    <property type="term" value="F:transmembrane transporter activity"/>
    <property type="evidence" value="ECO:0007669"/>
    <property type="project" value="InterPro"/>
</dbReference>
<dbReference type="InterPro" id="IPR000620">
    <property type="entry name" value="EamA_dom"/>
</dbReference>
<evidence type="ECO:0000256" key="1">
    <source>
        <dbReference type="ARBA" id="ARBA00004141"/>
    </source>
</evidence>
<dbReference type="EMBL" id="JAXIOK010000005">
    <property type="protein sequence ID" value="KAK4771569.1"/>
    <property type="molecule type" value="Genomic_DNA"/>
</dbReference>
<name>A0AAN7KUG3_9MYRT</name>
<evidence type="ECO:0000256" key="4">
    <source>
        <dbReference type="ARBA" id="ARBA00022989"/>
    </source>
</evidence>
<keyword evidence="5 6" id="KW-0472">Membrane</keyword>
<reference evidence="8 9" key="1">
    <citation type="journal article" date="2023" name="Hortic Res">
        <title>Pangenome of water caltrop reveals structural variations and asymmetric subgenome divergence after allopolyploidization.</title>
        <authorList>
            <person name="Zhang X."/>
            <person name="Chen Y."/>
            <person name="Wang L."/>
            <person name="Yuan Y."/>
            <person name="Fang M."/>
            <person name="Shi L."/>
            <person name="Lu R."/>
            <person name="Comes H.P."/>
            <person name="Ma Y."/>
            <person name="Chen Y."/>
            <person name="Huang G."/>
            <person name="Zhou Y."/>
            <person name="Zheng Z."/>
            <person name="Qiu Y."/>
        </authorList>
    </citation>
    <scope>NUCLEOTIDE SEQUENCE [LARGE SCALE GENOMIC DNA]</scope>
    <source>
        <tissue evidence="8">Roots</tissue>
    </source>
</reference>
<protein>
    <recommendedName>
        <fullName evidence="6">WAT1-related protein</fullName>
    </recommendedName>
</protein>
<evidence type="ECO:0000256" key="6">
    <source>
        <dbReference type="RuleBase" id="RU363077"/>
    </source>
</evidence>
<keyword evidence="9" id="KW-1185">Reference proteome</keyword>
<dbReference type="InterPro" id="IPR037185">
    <property type="entry name" value="EmrE-like"/>
</dbReference>